<dbReference type="RefSeq" id="WP_072901210.1">
    <property type="nucleotide sequence ID" value="NZ_FRAD01000003.1"/>
</dbReference>
<dbReference type="InterPro" id="IPR027275">
    <property type="entry name" value="PRC-brl_dom"/>
</dbReference>
<evidence type="ECO:0000313" key="3">
    <source>
        <dbReference type="Proteomes" id="UP000183952"/>
    </source>
</evidence>
<dbReference type="STRING" id="1121331.SAMN02745248_00146"/>
<reference evidence="2 3" key="1">
    <citation type="submission" date="2016-11" db="EMBL/GenBank/DDBJ databases">
        <authorList>
            <person name="Jaros S."/>
            <person name="Januszkiewicz K."/>
            <person name="Wedrychowicz H."/>
        </authorList>
    </citation>
    <scope>NUCLEOTIDE SEQUENCE [LARGE SCALE GENOMIC DNA]</scope>
    <source>
        <strain evidence="2 3">DSM 3090</strain>
    </source>
</reference>
<dbReference type="EMBL" id="FRAD01000003">
    <property type="protein sequence ID" value="SHJ44664.1"/>
    <property type="molecule type" value="Genomic_DNA"/>
</dbReference>
<gene>
    <name evidence="2" type="ORF">SAMN02745248_00146</name>
</gene>
<sequence length="161" mass="18618">MYSNRDFIGKKITDRQGRKMGTVEDLLLDVKHGLVCGFKIRESSMRRRYTSLHLRDILYIGNTMIADRFSSENFFCFEGLRTMEIINLSGDILGSVESILFCREDFKIKGFLVSEGLLRNYIKGKRIILLSHLIIGENNILYTGDNNYCCYSKIHGVEKNE</sequence>
<dbReference type="SUPFAM" id="SSF50346">
    <property type="entry name" value="PRC-barrel domain"/>
    <property type="match status" value="2"/>
</dbReference>
<proteinExistence type="predicted"/>
<keyword evidence="3" id="KW-1185">Reference proteome</keyword>
<dbReference type="AlphaFoldDB" id="A0A1M6JDE7"/>
<dbReference type="Gene3D" id="2.30.30.240">
    <property type="entry name" value="PRC-barrel domain"/>
    <property type="match status" value="1"/>
</dbReference>
<evidence type="ECO:0000259" key="1">
    <source>
        <dbReference type="Pfam" id="PF05239"/>
    </source>
</evidence>
<organism evidence="2 3">
    <name type="scientific">Hathewaya proteolytica DSM 3090</name>
    <dbReference type="NCBI Taxonomy" id="1121331"/>
    <lineage>
        <taxon>Bacteria</taxon>
        <taxon>Bacillati</taxon>
        <taxon>Bacillota</taxon>
        <taxon>Clostridia</taxon>
        <taxon>Eubacteriales</taxon>
        <taxon>Clostridiaceae</taxon>
        <taxon>Hathewaya</taxon>
    </lineage>
</organism>
<name>A0A1M6JDE7_9CLOT</name>
<dbReference type="Proteomes" id="UP000183952">
    <property type="component" value="Unassembled WGS sequence"/>
</dbReference>
<evidence type="ECO:0000313" key="2">
    <source>
        <dbReference type="EMBL" id="SHJ44664.1"/>
    </source>
</evidence>
<feature type="domain" description="PRC-barrel" evidence="1">
    <location>
        <begin position="2"/>
        <end position="67"/>
    </location>
</feature>
<accession>A0A1M6JDE7</accession>
<protein>
    <submittedName>
        <fullName evidence="2">Uncharacterized protein YrrD, contains PRC-barrel domain</fullName>
    </submittedName>
</protein>
<dbReference type="Pfam" id="PF05239">
    <property type="entry name" value="PRC"/>
    <property type="match status" value="1"/>
</dbReference>
<dbReference type="InterPro" id="IPR011033">
    <property type="entry name" value="PRC_barrel-like_sf"/>
</dbReference>
<dbReference type="OrthoDB" id="1716342at2"/>